<feature type="region of interest" description="Disordered" evidence="1">
    <location>
        <begin position="209"/>
        <end position="242"/>
    </location>
</feature>
<gene>
    <name evidence="2" type="ORF">CLV43_109396</name>
</gene>
<dbReference type="Proteomes" id="UP000239494">
    <property type="component" value="Unassembled WGS sequence"/>
</dbReference>
<feature type="region of interest" description="Disordered" evidence="1">
    <location>
        <begin position="275"/>
        <end position="366"/>
    </location>
</feature>
<feature type="compositionally biased region" description="Basic residues" evidence="1">
    <location>
        <begin position="156"/>
        <end position="166"/>
    </location>
</feature>
<feature type="region of interest" description="Disordered" evidence="1">
    <location>
        <begin position="1"/>
        <end position="186"/>
    </location>
</feature>
<keyword evidence="3" id="KW-1185">Reference proteome</keyword>
<name>A0A2T0SXN6_9PSEU</name>
<organism evidence="2 3">
    <name type="scientific">Umezawaea tangerina</name>
    <dbReference type="NCBI Taxonomy" id="84725"/>
    <lineage>
        <taxon>Bacteria</taxon>
        <taxon>Bacillati</taxon>
        <taxon>Actinomycetota</taxon>
        <taxon>Actinomycetes</taxon>
        <taxon>Pseudonocardiales</taxon>
        <taxon>Pseudonocardiaceae</taxon>
        <taxon>Umezawaea</taxon>
    </lineage>
</organism>
<evidence type="ECO:0000313" key="2">
    <source>
        <dbReference type="EMBL" id="PRY38175.1"/>
    </source>
</evidence>
<feature type="compositionally biased region" description="Basic and acidic residues" evidence="1">
    <location>
        <begin position="308"/>
        <end position="320"/>
    </location>
</feature>
<comment type="caution">
    <text evidence="2">The sequence shown here is derived from an EMBL/GenBank/DDBJ whole genome shotgun (WGS) entry which is preliminary data.</text>
</comment>
<feature type="compositionally biased region" description="Basic residues" evidence="1">
    <location>
        <begin position="417"/>
        <end position="436"/>
    </location>
</feature>
<accession>A0A2T0SXN6</accession>
<feature type="compositionally biased region" description="Basic residues" evidence="1">
    <location>
        <begin position="103"/>
        <end position="113"/>
    </location>
</feature>
<feature type="compositionally biased region" description="Pro residues" evidence="1">
    <location>
        <begin position="35"/>
        <end position="56"/>
    </location>
</feature>
<evidence type="ECO:0000313" key="3">
    <source>
        <dbReference type="Proteomes" id="UP000239494"/>
    </source>
</evidence>
<dbReference type="AlphaFoldDB" id="A0A2T0SXN6"/>
<feature type="compositionally biased region" description="Low complexity" evidence="1">
    <location>
        <begin position="324"/>
        <end position="337"/>
    </location>
</feature>
<sequence>MPPRPQRNPNPTQGSPDPEDPPIHKVPRGSDNSRPPAPPPAPPRPTTPTPTPPLANPRPLRRRPPRPLRRRHDLLRPPRDRRRLPPHPRRRRPHPFPLPPPLRRPHALLRHLGRPLGLRANSPDRLPHLHRRLPPLRRGEHLPPPADRPSPPRCRERLHHPAAARRPRLDNPEAPTGANAGCLRVHAGRGPDVGSARGRSGRRGLLALGLPGCRGGSGPARLRGPAEDHLDRPPRAPQRLASVGHPDRRHRLHRVGVPGWSVVPRGVPAGGRVRAERGAAGARADRVRHRGNPHRAAGRAGGGPVRGEAVRAARLGDRRRPAGRGRAAPVAVGRRTPVGGGRRGQPGDHRRRERAGAVGSGREPGWVGVGGAVAALPRRRALTGADRAPVPPRRGRGLPRPGRAARRRPPTGAAPPTRRRARTTRPGRRAARAARTARREPRR</sequence>
<feature type="compositionally biased region" description="Basic and acidic residues" evidence="1">
    <location>
        <begin position="224"/>
        <end position="234"/>
    </location>
</feature>
<dbReference type="EMBL" id="PVTF01000009">
    <property type="protein sequence ID" value="PRY38175.1"/>
    <property type="molecule type" value="Genomic_DNA"/>
</dbReference>
<protein>
    <submittedName>
        <fullName evidence="2">Uncharacterized protein</fullName>
    </submittedName>
</protein>
<feature type="compositionally biased region" description="Basic residues" evidence="1">
    <location>
        <begin position="286"/>
        <end position="297"/>
    </location>
</feature>
<feature type="compositionally biased region" description="Basic residues" evidence="1">
    <location>
        <begin position="393"/>
        <end position="409"/>
    </location>
</feature>
<feature type="compositionally biased region" description="Low complexity" evidence="1">
    <location>
        <begin position="114"/>
        <end position="124"/>
    </location>
</feature>
<evidence type="ECO:0000256" key="1">
    <source>
        <dbReference type="SAM" id="MobiDB-lite"/>
    </source>
</evidence>
<reference evidence="2 3" key="1">
    <citation type="submission" date="2018-03" db="EMBL/GenBank/DDBJ databases">
        <title>Genomic Encyclopedia of Archaeal and Bacterial Type Strains, Phase II (KMG-II): from individual species to whole genera.</title>
        <authorList>
            <person name="Goeker M."/>
        </authorList>
    </citation>
    <scope>NUCLEOTIDE SEQUENCE [LARGE SCALE GENOMIC DNA]</scope>
    <source>
        <strain evidence="2 3">DSM 44720</strain>
    </source>
</reference>
<feature type="compositionally biased region" description="Basic residues" evidence="1">
    <location>
        <begin position="59"/>
        <end position="94"/>
    </location>
</feature>
<feature type="region of interest" description="Disordered" evidence="1">
    <location>
        <begin position="378"/>
        <end position="443"/>
    </location>
</feature>
<proteinExistence type="predicted"/>
<feature type="compositionally biased region" description="Pro residues" evidence="1">
    <location>
        <begin position="142"/>
        <end position="152"/>
    </location>
</feature>